<evidence type="ECO:0000313" key="2">
    <source>
        <dbReference type="Proteomes" id="UP000019151"/>
    </source>
</evidence>
<evidence type="ECO:0000313" key="1">
    <source>
        <dbReference type="EMBL" id="AHG92355.1"/>
    </source>
</evidence>
<dbReference type="RefSeq" id="WP_025413699.1">
    <property type="nucleotide sequence ID" value="NZ_CP007129.1"/>
</dbReference>
<name>W0RPT9_9BACT</name>
<geneLocation type="plasmid" evidence="1 2">
    <name>1</name>
</geneLocation>
<dbReference type="KEGG" id="gba:J421_4820"/>
<sequence length="155" mass="17016">MSSDHPVRLEIATQRGIAAVRAQLPIAAVPVHFAEYLDQVYAAARRGAVRVDGQNIFVYRGGSGPERTTDVEFGVGVAAPFAPIGPVQYAPLPVGEVAGTTHWGDYAELGRAHAAVIEWCRAQGRELTGVRWEVYGHWSDDPAQRRTDVYHLLRR</sequence>
<keyword evidence="2" id="KW-1185">Reference proteome</keyword>
<dbReference type="InParanoid" id="W0RPT9"/>
<protein>
    <submittedName>
        <fullName evidence="1">Transcription activator effector binding protein</fullName>
    </submittedName>
</protein>
<dbReference type="InterPro" id="IPR011256">
    <property type="entry name" value="Reg_factor_effector_dom_sf"/>
</dbReference>
<dbReference type="Gene3D" id="3.20.80.10">
    <property type="entry name" value="Regulatory factor, effector binding domain"/>
    <property type="match status" value="1"/>
</dbReference>
<dbReference type="HOGENOM" id="CLU_113664_4_0_0"/>
<gene>
    <name evidence="1" type="ORF">J421_4820</name>
</gene>
<reference evidence="1 2" key="1">
    <citation type="journal article" date="2014" name="Genome Announc.">
        <title>Genome Sequence and Methylome of Soil Bacterium Gemmatirosa kalamazoonensis KBS708T, a Member of the Rarely Cultivated Gemmatimonadetes Phylum.</title>
        <authorList>
            <person name="Debruyn J.M."/>
            <person name="Radosevich M."/>
            <person name="Wommack K.E."/>
            <person name="Polson S.W."/>
            <person name="Hauser L.J."/>
            <person name="Fawaz M.N."/>
            <person name="Korlach J."/>
            <person name="Tsai Y.C."/>
        </authorList>
    </citation>
    <scope>NUCLEOTIDE SEQUENCE [LARGE SCALE GENOMIC DNA]</scope>
    <source>
        <strain evidence="1 2">KBS708</strain>
        <plasmid evidence="2">Plasmid 1</plasmid>
    </source>
</reference>
<keyword evidence="1" id="KW-0614">Plasmid</keyword>
<dbReference type="OrthoDB" id="64208at2"/>
<accession>W0RPT9</accession>
<dbReference type="EMBL" id="CP007129">
    <property type="protein sequence ID" value="AHG92355.1"/>
    <property type="molecule type" value="Genomic_DNA"/>
</dbReference>
<dbReference type="SUPFAM" id="SSF55136">
    <property type="entry name" value="Probable bacterial effector-binding domain"/>
    <property type="match status" value="1"/>
</dbReference>
<proteinExistence type="predicted"/>
<dbReference type="AlphaFoldDB" id="W0RPT9"/>
<dbReference type="Proteomes" id="UP000019151">
    <property type="component" value="Plasmid 1"/>
</dbReference>
<organism evidence="1 2">
    <name type="scientific">Gemmatirosa kalamazoonensis</name>
    <dbReference type="NCBI Taxonomy" id="861299"/>
    <lineage>
        <taxon>Bacteria</taxon>
        <taxon>Pseudomonadati</taxon>
        <taxon>Gemmatimonadota</taxon>
        <taxon>Gemmatimonadia</taxon>
        <taxon>Gemmatimonadales</taxon>
        <taxon>Gemmatimonadaceae</taxon>
        <taxon>Gemmatirosa</taxon>
    </lineage>
</organism>